<keyword evidence="1" id="KW-1133">Transmembrane helix</keyword>
<proteinExistence type="predicted"/>
<keyword evidence="1" id="KW-0472">Membrane</keyword>
<organism evidence="2">
    <name type="scientific">hydrothermal vent metagenome</name>
    <dbReference type="NCBI Taxonomy" id="652676"/>
    <lineage>
        <taxon>unclassified sequences</taxon>
        <taxon>metagenomes</taxon>
        <taxon>ecological metagenomes</taxon>
    </lineage>
</organism>
<feature type="transmembrane region" description="Helical" evidence="1">
    <location>
        <begin position="205"/>
        <end position="225"/>
    </location>
</feature>
<feature type="transmembrane region" description="Helical" evidence="1">
    <location>
        <begin position="51"/>
        <end position="69"/>
    </location>
</feature>
<feature type="transmembrane region" description="Helical" evidence="1">
    <location>
        <begin position="12"/>
        <end position="36"/>
    </location>
</feature>
<sequence length="242" mass="26671">MQDSQRLPVRPFRWVQIVLGVAAVVLGTAAVLYMTFDSPAFLHAEDGPIEVIQLISWCVAAVLAFLACARGPQRDDRLICAWRGVLAVVIAIRELDLHEQLNSETLGNLGVHYRIDWWLDSSVPIWLKAGWAAIALAGIGLLLIPPLLVRPPTFRLLRAGDASTWLFILAFGLLFLGYALDDFFGRGTIIESIQITQALEELAELLGVWAFVASSIFLLFVPYSVRKAQVFTGSGSTHTPLF</sequence>
<feature type="transmembrane region" description="Helical" evidence="1">
    <location>
        <begin position="125"/>
        <end position="144"/>
    </location>
</feature>
<feature type="transmembrane region" description="Helical" evidence="1">
    <location>
        <begin position="164"/>
        <end position="184"/>
    </location>
</feature>
<dbReference type="AlphaFoldDB" id="A0A3B1E0G2"/>
<protein>
    <submittedName>
        <fullName evidence="2">Uncharacterized protein</fullName>
    </submittedName>
</protein>
<evidence type="ECO:0000256" key="1">
    <source>
        <dbReference type="SAM" id="Phobius"/>
    </source>
</evidence>
<name>A0A3B1E0G2_9ZZZZ</name>
<dbReference type="EMBL" id="UOGK01000676">
    <property type="protein sequence ID" value="VAX42308.1"/>
    <property type="molecule type" value="Genomic_DNA"/>
</dbReference>
<gene>
    <name evidence="2" type="ORF">MNBD_PLANCTO03-1713</name>
</gene>
<evidence type="ECO:0000313" key="2">
    <source>
        <dbReference type="EMBL" id="VAX42308.1"/>
    </source>
</evidence>
<reference evidence="2" key="1">
    <citation type="submission" date="2018-06" db="EMBL/GenBank/DDBJ databases">
        <authorList>
            <person name="Zhirakovskaya E."/>
        </authorList>
    </citation>
    <scope>NUCLEOTIDE SEQUENCE</scope>
</reference>
<accession>A0A3B1E0G2</accession>
<keyword evidence="1" id="KW-0812">Transmembrane</keyword>